<sequence>MLVGELEDEGVAQSAIGKVGVPSRGGFEGHSQREIRTYRRGFALGRFRTPPRPTLCVGYALSIVPPVIVPVASAGPDPSQTFRERRSKPGNARASRDSPIRVGCVERRHVRGSEGDGDARYGPIDLGVPGSSVGLPAADAGDG</sequence>
<feature type="region of interest" description="Disordered" evidence="1">
    <location>
        <begin position="73"/>
        <end position="143"/>
    </location>
</feature>
<reference evidence="2" key="1">
    <citation type="submission" date="2020-02" db="EMBL/GenBank/DDBJ databases">
        <authorList>
            <person name="Meier V. D."/>
        </authorList>
    </citation>
    <scope>NUCLEOTIDE SEQUENCE</scope>
    <source>
        <strain evidence="2">AVDCRST_MAG19</strain>
    </source>
</reference>
<dbReference type="AlphaFoldDB" id="A0A6J4V415"/>
<proteinExistence type="predicted"/>
<protein>
    <submittedName>
        <fullName evidence="2">Uncharacterized protein</fullName>
    </submittedName>
</protein>
<dbReference type="EMBL" id="CADCWL010000122">
    <property type="protein sequence ID" value="CAA9568396.1"/>
    <property type="molecule type" value="Genomic_DNA"/>
</dbReference>
<gene>
    <name evidence="2" type="ORF">AVDCRST_MAG19-2521</name>
</gene>
<name>A0A6J4V415_9BACT</name>
<organism evidence="2">
    <name type="scientific">uncultured Thermomicrobiales bacterium</name>
    <dbReference type="NCBI Taxonomy" id="1645740"/>
    <lineage>
        <taxon>Bacteria</taxon>
        <taxon>Pseudomonadati</taxon>
        <taxon>Thermomicrobiota</taxon>
        <taxon>Thermomicrobia</taxon>
        <taxon>Thermomicrobiales</taxon>
        <taxon>environmental samples</taxon>
    </lineage>
</organism>
<evidence type="ECO:0000256" key="1">
    <source>
        <dbReference type="SAM" id="MobiDB-lite"/>
    </source>
</evidence>
<feature type="compositionally biased region" description="Basic and acidic residues" evidence="1">
    <location>
        <begin position="94"/>
        <end position="119"/>
    </location>
</feature>
<accession>A0A6J4V415</accession>
<evidence type="ECO:0000313" key="2">
    <source>
        <dbReference type="EMBL" id="CAA9568396.1"/>
    </source>
</evidence>